<feature type="compositionally biased region" description="Polar residues" evidence="1">
    <location>
        <begin position="261"/>
        <end position="271"/>
    </location>
</feature>
<reference evidence="2" key="2">
    <citation type="submission" date="2017-05" db="UniProtKB">
        <authorList>
            <consortium name="EnsemblMetazoa"/>
        </authorList>
    </citation>
    <scope>IDENTIFICATION</scope>
</reference>
<feature type="compositionally biased region" description="Gly residues" evidence="1">
    <location>
        <begin position="277"/>
        <end position="290"/>
    </location>
</feature>
<feature type="compositionally biased region" description="Polar residues" evidence="1">
    <location>
        <begin position="1382"/>
        <end position="1410"/>
    </location>
</feature>
<feature type="compositionally biased region" description="Low complexity" evidence="1">
    <location>
        <begin position="498"/>
        <end position="513"/>
    </location>
</feature>
<feature type="compositionally biased region" description="Low complexity" evidence="1">
    <location>
        <begin position="1103"/>
        <end position="1113"/>
    </location>
</feature>
<feature type="compositionally biased region" description="Basic residues" evidence="1">
    <location>
        <begin position="121"/>
        <end position="136"/>
    </location>
</feature>
<feature type="compositionally biased region" description="Gly residues" evidence="1">
    <location>
        <begin position="1240"/>
        <end position="1249"/>
    </location>
</feature>
<feature type="region of interest" description="Disordered" evidence="1">
    <location>
        <begin position="678"/>
        <end position="751"/>
    </location>
</feature>
<sequence length="1697" mass="186181">MPRTRSSPRNVPKLVPKATASSVTPPMTPTEEEALGKLKVPPTKKRKSNQRPVGKKDAQGDNEDPATGGGSDLGSCDTSFDAYPDEDTKTNSSASSLIEGQGTSYSSQPVGQQLLEQLEKGKRRKSGGKTGSKKPAKACARCGSTEGRLLGGRARKCTICRLIKFPPQPDSSSSPVLQKTKPSKDSVTSFHDDSEDEGPKKDDKSSPPLLVSVGYGGIPSVKNNIYETIPPKSPSELTKILKRKLLSSDDGAAPTPKKSFSESAASDNSLLATPPLQGGGGGGGGGGSGESGSISSPLLEYAQKISARVMIPPEIITPEPARKMKQVRKGGPNKIPAGSTYKIYKGIKAKRGGGDSTLTPPTTTPTKHDDNVTSSSEKSPPPSPVVDVAPSIAPPPLQATPAVPSFVDDLSSRHSAPPIFSPSDYVPDPKPSPLTSESLIVSVTTKPHDPTINSIRTLHSYPSQSSSLLHSFSSSLPLKRSLTPPTYTNSSYPPPPLITSHTPSSSSRSLYSPPLFPRSGPPPPLVSVSQSLERGRVGPYNNNSLYFSSSPPPLTRDDKSALVTHHPVIVGPPLLGKKAPNEEPLGKEVIPIDTGTETTEEERANGLEESTEDESSIINNYARRRGDDNSTLPATSESTNELSPAETPKTKHKRKQKLELVKSTGFDEEVEGEGGLKILKKKKKKKKKEREKERGGSGHHHHKEHHRSEKKKKKKSKKKDRSDHETASQTEEDDDEITTEAISKETTTGHSKRNVSLYSVITRGVTYHQLKWGIYRMTLLVPHPKSHATPVHETTPPSSEKLTTPTRDREKEESVSTTTRSLRSSGRKRQRDTEEEREDQDLSQQQSQEEEEPIVTKTKKTRKGRNRTQQVEEINRVPHPPPPQSEEAMEEREEKTNDCEDDIPPSFSIFELRNKLFLDYPPRTVHALTYKLKAKTQRPPLNWIHVLRHMGGLPENCHTCRLIDVEVVKQMCQLYNIPVPHSITLLLNDTLSEKRKVYDLRDVDPVSFISNSEILSLRVPKCDFNATLPKKKSSRESKAHKLIPKTKASDSIVTTPSQLTDDTQSQLTEEDEIEETKLPAPPPAPPLLITPSSSNDSPRQPKPSSSGSNPNLAAGGGAGGSLRKKPCPHCGVSMLCKSKKCRNCGKLFGVFTFGRRICTMCGHINLARMAACFRCSHPLDRAPSAHPKDVINPKEYVDTGGKWPASSSSSKVDFKFGVKRRRKHHTTPPPVPRTKHSHAAGGGEEGGASGPETIDDIFNEQLDSPPEKKRKKRHEGYKYGKIPWSDADLALVITSRGIPKFCLQEMCNKVLKYHNKSDVFELVKNLHLSLEQGSTNLLKKLQALGLHPNRSPICKLISSEDLFALMDALEEPVPEEVHQHLETISSHSTPMSPDSLNSGDVANASPSLTVPGSSSHNHTSHPPHPPLSGSSSLSLVRGKEAETENEFESTLHDIRCSDGQSLSMLRTWNGEHFLCLLEVWRRYFPEVNRSHLTTVIKRLLLETQIPTTQQTNLLRAANVISMRGAPGRLIKLRDVQKLMDDFGIPISVGRQYDEDPKLDSRLIPASRLPRRSYLSSLMTADKAEMKEYSDCMKNIVDLVESADIQSILDGIATKSNEESNGMEIEITALSDELDLLQRSLHEGRDLCQALSDEISFLTVISYTKMSEMSRLSKLSIQSLHELDPLLDAVQLMELASQ</sequence>
<feature type="region of interest" description="Disordered" evidence="1">
    <location>
        <begin position="247"/>
        <end position="295"/>
    </location>
</feature>
<dbReference type="InterPro" id="IPR009061">
    <property type="entry name" value="DNA-bd_dom_put_sf"/>
</dbReference>
<feature type="region of interest" description="Disordered" evidence="1">
    <location>
        <begin position="486"/>
        <end position="559"/>
    </location>
</feature>
<feature type="region of interest" description="Disordered" evidence="1">
    <location>
        <begin position="785"/>
        <end position="904"/>
    </location>
</feature>
<feature type="region of interest" description="Disordered" evidence="1">
    <location>
        <begin position="1"/>
        <end position="145"/>
    </location>
</feature>
<feature type="compositionally biased region" description="Polar residues" evidence="1">
    <location>
        <begin position="90"/>
        <end position="115"/>
    </location>
</feature>
<feature type="region of interest" description="Disordered" evidence="1">
    <location>
        <begin position="1374"/>
        <end position="1446"/>
    </location>
</feature>
<feature type="compositionally biased region" description="Polar residues" evidence="1">
    <location>
        <begin position="1049"/>
        <end position="1067"/>
    </location>
</feature>
<feature type="compositionally biased region" description="Polar residues" evidence="1">
    <location>
        <begin position="795"/>
        <end position="805"/>
    </location>
</feature>
<evidence type="ECO:0000256" key="1">
    <source>
        <dbReference type="SAM" id="MobiDB-lite"/>
    </source>
</evidence>
<feature type="compositionally biased region" description="Pro residues" evidence="1">
    <location>
        <begin position="1079"/>
        <end position="1088"/>
    </location>
</feature>
<dbReference type="EnsemblMetazoa" id="XM_020000054.1">
    <property type="protein sequence ID" value="XP_019855613.1"/>
    <property type="gene ID" value="LOC100636670"/>
</dbReference>
<feature type="region of interest" description="Disordered" evidence="1">
    <location>
        <begin position="316"/>
        <end position="436"/>
    </location>
</feature>
<feature type="compositionally biased region" description="Pro residues" evidence="1">
    <location>
        <begin position="514"/>
        <end position="525"/>
    </location>
</feature>
<feature type="compositionally biased region" description="Basic residues" evidence="1">
    <location>
        <begin position="857"/>
        <end position="866"/>
    </location>
</feature>
<accession>A0A1X7U7N5</accession>
<feature type="compositionally biased region" description="Basic residues" evidence="1">
    <location>
        <begin position="678"/>
        <end position="689"/>
    </location>
</feature>
<feature type="compositionally biased region" description="Polar residues" evidence="1">
    <location>
        <begin position="629"/>
        <end position="642"/>
    </location>
</feature>
<dbReference type="PANTHER" id="PTHR48125:SF12">
    <property type="entry name" value="AT HOOK TRANSCRIPTION FACTOR FAMILY-RELATED"/>
    <property type="match status" value="1"/>
</dbReference>
<feature type="compositionally biased region" description="Polar residues" evidence="1">
    <location>
        <begin position="540"/>
        <end position="549"/>
    </location>
</feature>
<dbReference type="Proteomes" id="UP000007879">
    <property type="component" value="Unassembled WGS sequence"/>
</dbReference>
<dbReference type="InParanoid" id="A0A1X7U7N5"/>
<feature type="region of interest" description="Disordered" evidence="1">
    <location>
        <begin position="1219"/>
        <end position="1275"/>
    </location>
</feature>
<dbReference type="EnsemblMetazoa" id="XM_020000055.1">
    <property type="protein sequence ID" value="XP_019855614.1"/>
    <property type="gene ID" value="LOC100636670"/>
</dbReference>
<dbReference type="Gene3D" id="3.10.260.20">
    <property type="entry name" value="Ski"/>
    <property type="match status" value="2"/>
</dbReference>
<dbReference type="PANTHER" id="PTHR48125">
    <property type="entry name" value="LP07818P1"/>
    <property type="match status" value="1"/>
</dbReference>
<organism evidence="2">
    <name type="scientific">Amphimedon queenslandica</name>
    <name type="common">Sponge</name>
    <dbReference type="NCBI Taxonomy" id="400682"/>
    <lineage>
        <taxon>Eukaryota</taxon>
        <taxon>Metazoa</taxon>
        <taxon>Porifera</taxon>
        <taxon>Demospongiae</taxon>
        <taxon>Heteroscleromorpha</taxon>
        <taxon>Haplosclerida</taxon>
        <taxon>Niphatidae</taxon>
        <taxon>Amphimedon</taxon>
    </lineage>
</organism>
<feature type="region of interest" description="Disordered" evidence="1">
    <location>
        <begin position="573"/>
        <end position="658"/>
    </location>
</feature>
<dbReference type="InterPro" id="IPR037000">
    <property type="entry name" value="Ski_DNA-bd_sf"/>
</dbReference>
<dbReference type="EnsemblMetazoa" id="Aqu2.1.23947_001">
    <property type="protein sequence ID" value="Aqu2.1.23947_001"/>
    <property type="gene ID" value="Aqu2.1.23947"/>
</dbReference>
<feature type="compositionally biased region" description="Basic residues" evidence="1">
    <location>
        <begin position="697"/>
        <end position="719"/>
    </location>
</feature>
<dbReference type="KEGG" id="aqu:100636670"/>
<evidence type="ECO:0000313" key="2">
    <source>
        <dbReference type="EnsemblMetazoa" id="Aqu2.1.23947_001"/>
    </source>
</evidence>
<keyword evidence="3" id="KW-1185">Reference proteome</keyword>
<evidence type="ECO:0000313" key="3">
    <source>
        <dbReference type="Proteomes" id="UP000007879"/>
    </source>
</evidence>
<protein>
    <submittedName>
        <fullName evidence="2">Uncharacterized protein</fullName>
    </submittedName>
</protein>
<feature type="region of interest" description="Disordered" evidence="1">
    <location>
        <begin position="1029"/>
        <end position="1121"/>
    </location>
</feature>
<reference evidence="3" key="1">
    <citation type="journal article" date="2010" name="Nature">
        <title>The Amphimedon queenslandica genome and the evolution of animal complexity.</title>
        <authorList>
            <person name="Srivastava M."/>
            <person name="Simakov O."/>
            <person name="Chapman J."/>
            <person name="Fahey B."/>
            <person name="Gauthier M.E."/>
            <person name="Mitros T."/>
            <person name="Richards G.S."/>
            <person name="Conaco C."/>
            <person name="Dacre M."/>
            <person name="Hellsten U."/>
            <person name="Larroux C."/>
            <person name="Putnam N.H."/>
            <person name="Stanke M."/>
            <person name="Adamska M."/>
            <person name="Darling A."/>
            <person name="Degnan S.M."/>
            <person name="Oakley T.H."/>
            <person name="Plachetzki D.C."/>
            <person name="Zhai Y."/>
            <person name="Adamski M."/>
            <person name="Calcino A."/>
            <person name="Cummins S.F."/>
            <person name="Goodstein D.M."/>
            <person name="Harris C."/>
            <person name="Jackson D.J."/>
            <person name="Leys S.P."/>
            <person name="Shu S."/>
            <person name="Woodcroft B.J."/>
            <person name="Vervoort M."/>
            <person name="Kosik K.S."/>
            <person name="Manning G."/>
            <person name="Degnan B.M."/>
            <person name="Rokhsar D.S."/>
        </authorList>
    </citation>
    <scope>NUCLEOTIDE SEQUENCE [LARGE SCALE GENOMIC DNA]</scope>
</reference>
<feature type="region of interest" description="Disordered" evidence="1">
    <location>
        <begin position="165"/>
        <end position="234"/>
    </location>
</feature>
<dbReference type="SUPFAM" id="SSF46955">
    <property type="entry name" value="Putative DNA-binding domain"/>
    <property type="match status" value="2"/>
</dbReference>
<name>A0A1X7U7N5_AMPQE</name>
<proteinExistence type="predicted"/>
<gene>
    <name evidence="2" type="primary">100636670</name>
</gene>
<feature type="compositionally biased region" description="Low complexity" evidence="1">
    <location>
        <begin position="815"/>
        <end position="824"/>
    </location>
</feature>